<evidence type="ECO:0000259" key="1">
    <source>
        <dbReference type="SMART" id="SM00267"/>
    </source>
</evidence>
<accession>A0A7C1CWX5</accession>
<protein>
    <submittedName>
        <fullName evidence="2">GGDEF domain-containing protein</fullName>
    </submittedName>
</protein>
<dbReference type="SMART" id="SM00267">
    <property type="entry name" value="GGDEF"/>
    <property type="match status" value="1"/>
</dbReference>
<dbReference type="SUPFAM" id="SSF55073">
    <property type="entry name" value="Nucleotide cyclase"/>
    <property type="match status" value="1"/>
</dbReference>
<sequence>MMPENPSENFSDLVIQAVMNIEDAIAIFDESLQVVFSNDSGSLLMEHNREEIAKKIRDFRHSVEEPTTYHHMKRSGRWLRFYIKRLNAAEKRYFLFVAEDISDLKLAEQTIAQLAHFDGETGLPNYVLFRDRLNMALFRNRRNNLLSMVAALELCSRSGTSSIEESTVVDMTDELIKGIRKSDTLCRFSRREFLLLAEDLKDQRSASTILRKALDSFEKWKSVTGETSLELKAGFVLLPRDGVDPEQLVNKAFGFIQDRATGK</sequence>
<dbReference type="InterPro" id="IPR043128">
    <property type="entry name" value="Rev_trsase/Diguanyl_cyclase"/>
</dbReference>
<dbReference type="InterPro" id="IPR029787">
    <property type="entry name" value="Nucleotide_cyclase"/>
</dbReference>
<proteinExistence type="predicted"/>
<dbReference type="AlphaFoldDB" id="A0A7C1CWX5"/>
<dbReference type="PANTHER" id="PTHR46663:SF3">
    <property type="entry name" value="SLL0267 PROTEIN"/>
    <property type="match status" value="1"/>
</dbReference>
<dbReference type="Proteomes" id="UP000886198">
    <property type="component" value="Unassembled WGS sequence"/>
</dbReference>
<dbReference type="Gene3D" id="3.30.70.270">
    <property type="match status" value="1"/>
</dbReference>
<name>A0A7C1CWX5_9BACT</name>
<dbReference type="InterPro" id="IPR035965">
    <property type="entry name" value="PAS-like_dom_sf"/>
</dbReference>
<dbReference type="EMBL" id="DSBT01000396">
    <property type="protein sequence ID" value="HDP79018.1"/>
    <property type="molecule type" value="Genomic_DNA"/>
</dbReference>
<dbReference type="Pfam" id="PF00990">
    <property type="entry name" value="GGDEF"/>
    <property type="match status" value="1"/>
</dbReference>
<feature type="domain" description="GGDEF" evidence="1">
    <location>
        <begin position="104"/>
        <end position="261"/>
    </location>
</feature>
<organism evidence="2">
    <name type="scientific">Mesotoga infera</name>
    <dbReference type="NCBI Taxonomy" id="1236046"/>
    <lineage>
        <taxon>Bacteria</taxon>
        <taxon>Thermotogati</taxon>
        <taxon>Thermotogota</taxon>
        <taxon>Thermotogae</taxon>
        <taxon>Kosmotogales</taxon>
        <taxon>Kosmotogaceae</taxon>
        <taxon>Mesotoga</taxon>
    </lineage>
</organism>
<evidence type="ECO:0000313" key="2">
    <source>
        <dbReference type="EMBL" id="HDP79018.1"/>
    </source>
</evidence>
<dbReference type="SUPFAM" id="SSF55785">
    <property type="entry name" value="PYP-like sensor domain (PAS domain)"/>
    <property type="match status" value="1"/>
</dbReference>
<comment type="caution">
    <text evidence="2">The sequence shown here is derived from an EMBL/GenBank/DDBJ whole genome shotgun (WGS) entry which is preliminary data.</text>
</comment>
<dbReference type="InterPro" id="IPR052163">
    <property type="entry name" value="DGC-Regulatory_Protein"/>
</dbReference>
<dbReference type="InterPro" id="IPR000160">
    <property type="entry name" value="GGDEF_dom"/>
</dbReference>
<dbReference type="PANTHER" id="PTHR46663">
    <property type="entry name" value="DIGUANYLATE CYCLASE DGCT-RELATED"/>
    <property type="match status" value="1"/>
</dbReference>
<gene>
    <name evidence="2" type="ORF">ENN47_12755</name>
</gene>
<reference evidence="2" key="1">
    <citation type="journal article" date="2020" name="mSystems">
        <title>Genome- and Community-Level Interaction Insights into Carbon Utilization and Element Cycling Functions of Hydrothermarchaeota in Hydrothermal Sediment.</title>
        <authorList>
            <person name="Zhou Z."/>
            <person name="Liu Y."/>
            <person name="Xu W."/>
            <person name="Pan J."/>
            <person name="Luo Z.H."/>
            <person name="Li M."/>
        </authorList>
    </citation>
    <scope>NUCLEOTIDE SEQUENCE [LARGE SCALE GENOMIC DNA]</scope>
    <source>
        <strain evidence="2">SpSt-1179</strain>
    </source>
</reference>